<dbReference type="EMBL" id="REGN01001598">
    <property type="protein sequence ID" value="RNA33694.1"/>
    <property type="molecule type" value="Genomic_DNA"/>
</dbReference>
<comment type="caution">
    <text evidence="1">The sequence shown here is derived from an EMBL/GenBank/DDBJ whole genome shotgun (WGS) entry which is preliminary data.</text>
</comment>
<sequence length="126" mass="14648">MAINSTWINSRYPSIPFDYGDNKLCEKNAHYLTRKIKRFFKNSSFYQVLVKSKLAYRNINSKLKASQHKNNYVPYTLARYCMQLNPKLILSACIPYHLSHVNPTLLINLCIYPVSLVLRAAFTAKN</sequence>
<accession>A0A3M7SD06</accession>
<protein>
    <submittedName>
        <fullName evidence="1">Uncharacterized protein</fullName>
    </submittedName>
</protein>
<keyword evidence="2" id="KW-1185">Reference proteome</keyword>
<dbReference type="AlphaFoldDB" id="A0A3M7SD06"/>
<evidence type="ECO:0000313" key="2">
    <source>
        <dbReference type="Proteomes" id="UP000276133"/>
    </source>
</evidence>
<evidence type="ECO:0000313" key="1">
    <source>
        <dbReference type="EMBL" id="RNA33694.1"/>
    </source>
</evidence>
<proteinExistence type="predicted"/>
<reference evidence="1 2" key="1">
    <citation type="journal article" date="2018" name="Sci. Rep.">
        <title>Genomic signatures of local adaptation to the degree of environmental predictability in rotifers.</title>
        <authorList>
            <person name="Franch-Gras L."/>
            <person name="Hahn C."/>
            <person name="Garcia-Roger E.M."/>
            <person name="Carmona M.J."/>
            <person name="Serra M."/>
            <person name="Gomez A."/>
        </authorList>
    </citation>
    <scope>NUCLEOTIDE SEQUENCE [LARGE SCALE GENOMIC DNA]</scope>
    <source>
        <strain evidence="1">HYR1</strain>
    </source>
</reference>
<dbReference type="Proteomes" id="UP000276133">
    <property type="component" value="Unassembled WGS sequence"/>
</dbReference>
<name>A0A3M7SD06_BRAPC</name>
<gene>
    <name evidence="1" type="ORF">BpHYR1_017592</name>
</gene>
<organism evidence="1 2">
    <name type="scientific">Brachionus plicatilis</name>
    <name type="common">Marine rotifer</name>
    <name type="synonym">Brachionus muelleri</name>
    <dbReference type="NCBI Taxonomy" id="10195"/>
    <lineage>
        <taxon>Eukaryota</taxon>
        <taxon>Metazoa</taxon>
        <taxon>Spiralia</taxon>
        <taxon>Gnathifera</taxon>
        <taxon>Rotifera</taxon>
        <taxon>Eurotatoria</taxon>
        <taxon>Monogononta</taxon>
        <taxon>Pseudotrocha</taxon>
        <taxon>Ploima</taxon>
        <taxon>Brachionidae</taxon>
        <taxon>Brachionus</taxon>
    </lineage>
</organism>